<dbReference type="Proteomes" id="UP001190926">
    <property type="component" value="Unassembled WGS sequence"/>
</dbReference>
<name>A0AAD4IR60_PERFH</name>
<dbReference type="InterPro" id="IPR029058">
    <property type="entry name" value="AB_hydrolase_fold"/>
</dbReference>
<dbReference type="PANTHER" id="PTHR23024">
    <property type="entry name" value="ARYLACETAMIDE DEACETYLASE"/>
    <property type="match status" value="1"/>
</dbReference>
<dbReference type="AlphaFoldDB" id="A0AAD4IR60"/>
<dbReference type="PANTHER" id="PTHR23024:SF135">
    <property type="entry name" value="CELL DEATH ASSOCIATED PROTEIN"/>
    <property type="match status" value="1"/>
</dbReference>
<dbReference type="GO" id="GO:0016787">
    <property type="term" value="F:hydrolase activity"/>
    <property type="evidence" value="ECO:0007669"/>
    <property type="project" value="InterPro"/>
</dbReference>
<evidence type="ECO:0000259" key="2">
    <source>
        <dbReference type="Pfam" id="PF07859"/>
    </source>
</evidence>
<reference evidence="3 4" key="1">
    <citation type="journal article" date="2021" name="Nat. Commun.">
        <title>Incipient diploidization of the medicinal plant Perilla within 10,000 years.</title>
        <authorList>
            <person name="Zhang Y."/>
            <person name="Shen Q."/>
            <person name="Leng L."/>
            <person name="Zhang D."/>
            <person name="Chen S."/>
            <person name="Shi Y."/>
            <person name="Ning Z."/>
            <person name="Chen S."/>
        </authorList>
    </citation>
    <scope>NUCLEOTIDE SEQUENCE [LARGE SCALE GENOMIC DNA]</scope>
    <source>
        <strain evidence="4">cv. PC099</strain>
    </source>
</reference>
<dbReference type="Pfam" id="PF07859">
    <property type="entry name" value="Abhydrolase_3"/>
    <property type="match status" value="1"/>
</dbReference>
<dbReference type="SUPFAM" id="SSF53474">
    <property type="entry name" value="alpha/beta-Hydrolases"/>
    <property type="match status" value="1"/>
</dbReference>
<sequence length="333" mass="37330">MSQAKKVVDHVAGWLTVFDDGSVDRTWTGPPEVKFVMDAVPPHTHFIDGVAVADTTTDDGLKLRIYLPEKQETDPKKLPVLLHFHGGGFCLSDADWFMYYAVYTRLAREARAIVVSPYLRQAPEHRLPAACDDGFAALLWLRSFAQGKSHHEWLDAAADFNRVFLIGDSSGGNIVHQVAARAGEEDLTPLKLVGAIPIHTDFCRTQRSKSEMEKAETPFLTPEMMDKLFSMALPEGATKDHPITCPMGEAAPPLETLKLPPYLYCMADHDLVRDRELEFYEAMKKANKEVELFMSHDVGHSFYLNKIAVDSDAKAAEETRKLFQGIIQFVNNH</sequence>
<dbReference type="EMBL" id="SDAM02004710">
    <property type="protein sequence ID" value="KAH6820033.1"/>
    <property type="molecule type" value="Genomic_DNA"/>
</dbReference>
<comment type="caution">
    <text evidence="3">The sequence shown here is derived from an EMBL/GenBank/DDBJ whole genome shotgun (WGS) entry which is preliminary data.</text>
</comment>
<feature type="domain" description="Alpha/beta hydrolase fold-3" evidence="2">
    <location>
        <begin position="81"/>
        <end position="303"/>
    </location>
</feature>
<protein>
    <recommendedName>
        <fullName evidence="2">Alpha/beta hydrolase fold-3 domain-containing protein</fullName>
    </recommendedName>
</protein>
<evidence type="ECO:0000313" key="4">
    <source>
        <dbReference type="Proteomes" id="UP001190926"/>
    </source>
</evidence>
<dbReference type="Gene3D" id="3.40.50.1820">
    <property type="entry name" value="alpha/beta hydrolase"/>
    <property type="match status" value="1"/>
</dbReference>
<proteinExistence type="inferred from homology"/>
<comment type="similarity">
    <text evidence="1">Belongs to the 'GDXG' lipolytic enzyme family.</text>
</comment>
<keyword evidence="4" id="KW-1185">Reference proteome</keyword>
<evidence type="ECO:0000256" key="1">
    <source>
        <dbReference type="ARBA" id="ARBA00010515"/>
    </source>
</evidence>
<organism evidence="3 4">
    <name type="scientific">Perilla frutescens var. hirtella</name>
    <name type="common">Perilla citriodora</name>
    <name type="synonym">Perilla setoyensis</name>
    <dbReference type="NCBI Taxonomy" id="608512"/>
    <lineage>
        <taxon>Eukaryota</taxon>
        <taxon>Viridiplantae</taxon>
        <taxon>Streptophyta</taxon>
        <taxon>Embryophyta</taxon>
        <taxon>Tracheophyta</taxon>
        <taxon>Spermatophyta</taxon>
        <taxon>Magnoliopsida</taxon>
        <taxon>eudicotyledons</taxon>
        <taxon>Gunneridae</taxon>
        <taxon>Pentapetalae</taxon>
        <taxon>asterids</taxon>
        <taxon>lamiids</taxon>
        <taxon>Lamiales</taxon>
        <taxon>Lamiaceae</taxon>
        <taxon>Nepetoideae</taxon>
        <taxon>Elsholtzieae</taxon>
        <taxon>Perilla</taxon>
    </lineage>
</organism>
<evidence type="ECO:0000313" key="3">
    <source>
        <dbReference type="EMBL" id="KAH6820033.1"/>
    </source>
</evidence>
<dbReference type="InterPro" id="IPR050466">
    <property type="entry name" value="Carboxylest/Gibb_receptor"/>
</dbReference>
<gene>
    <name evidence="3" type="ORF">C2S53_012901</name>
</gene>
<accession>A0AAD4IR60</accession>
<dbReference type="InterPro" id="IPR013094">
    <property type="entry name" value="AB_hydrolase_3"/>
</dbReference>